<name>A0A2N8UH44_9BASI</name>
<feature type="compositionally biased region" description="Basic and acidic residues" evidence="1">
    <location>
        <begin position="150"/>
        <end position="159"/>
    </location>
</feature>
<feature type="compositionally biased region" description="Polar residues" evidence="1">
    <location>
        <begin position="1451"/>
        <end position="1466"/>
    </location>
</feature>
<accession>A0A2N8UH44</accession>
<feature type="compositionally biased region" description="Low complexity" evidence="1">
    <location>
        <begin position="684"/>
        <end position="703"/>
    </location>
</feature>
<feature type="compositionally biased region" description="Polar residues" evidence="1">
    <location>
        <begin position="639"/>
        <end position="663"/>
    </location>
</feature>
<feature type="compositionally biased region" description="Polar residues" evidence="1">
    <location>
        <begin position="1373"/>
        <end position="1394"/>
    </location>
</feature>
<evidence type="ECO:0000313" key="2">
    <source>
        <dbReference type="EMBL" id="SJX64276.1"/>
    </source>
</evidence>
<feature type="region of interest" description="Disordered" evidence="1">
    <location>
        <begin position="1444"/>
        <end position="1466"/>
    </location>
</feature>
<feature type="compositionally biased region" description="Polar residues" evidence="1">
    <location>
        <begin position="96"/>
        <end position="109"/>
    </location>
</feature>
<feature type="region of interest" description="Disordered" evidence="1">
    <location>
        <begin position="1031"/>
        <end position="1178"/>
    </location>
</feature>
<feature type="compositionally biased region" description="Low complexity" evidence="1">
    <location>
        <begin position="186"/>
        <end position="196"/>
    </location>
</feature>
<feature type="compositionally biased region" description="Low complexity" evidence="1">
    <location>
        <begin position="232"/>
        <end position="243"/>
    </location>
</feature>
<feature type="compositionally biased region" description="Low complexity" evidence="1">
    <location>
        <begin position="1101"/>
        <end position="1120"/>
    </location>
</feature>
<feature type="compositionally biased region" description="Polar residues" evidence="1">
    <location>
        <begin position="907"/>
        <end position="920"/>
    </location>
</feature>
<feature type="compositionally biased region" description="Polar residues" evidence="1">
    <location>
        <begin position="453"/>
        <end position="473"/>
    </location>
</feature>
<gene>
    <name evidence="2" type="ORF">SRS1_14925</name>
</gene>
<feature type="region of interest" description="Disordered" evidence="1">
    <location>
        <begin position="413"/>
        <end position="480"/>
    </location>
</feature>
<dbReference type="Proteomes" id="UP000239563">
    <property type="component" value="Chromosome XI"/>
</dbReference>
<feature type="compositionally biased region" description="Polar residues" evidence="1">
    <location>
        <begin position="220"/>
        <end position="231"/>
    </location>
</feature>
<proteinExistence type="predicted"/>
<evidence type="ECO:0000256" key="1">
    <source>
        <dbReference type="SAM" id="MobiDB-lite"/>
    </source>
</evidence>
<feature type="compositionally biased region" description="Polar residues" evidence="1">
    <location>
        <begin position="1240"/>
        <end position="1272"/>
    </location>
</feature>
<evidence type="ECO:0000313" key="3">
    <source>
        <dbReference type="Proteomes" id="UP000239563"/>
    </source>
</evidence>
<organism evidence="2 3">
    <name type="scientific">Sporisorium reilianum f. sp. reilianum</name>
    <dbReference type="NCBI Taxonomy" id="72559"/>
    <lineage>
        <taxon>Eukaryota</taxon>
        <taxon>Fungi</taxon>
        <taxon>Dikarya</taxon>
        <taxon>Basidiomycota</taxon>
        <taxon>Ustilaginomycotina</taxon>
        <taxon>Ustilaginomycetes</taxon>
        <taxon>Ustilaginales</taxon>
        <taxon>Ustilaginaceae</taxon>
        <taxon>Sporisorium</taxon>
    </lineage>
</organism>
<feature type="region of interest" description="Disordered" evidence="1">
    <location>
        <begin position="888"/>
        <end position="920"/>
    </location>
</feature>
<feature type="compositionally biased region" description="Polar residues" evidence="1">
    <location>
        <begin position="1125"/>
        <end position="1157"/>
    </location>
</feature>
<reference evidence="2 3" key="1">
    <citation type="submission" date="2017-02" db="EMBL/GenBank/DDBJ databases">
        <authorList>
            <person name="Peterson S.W."/>
        </authorList>
    </citation>
    <scope>NUCLEOTIDE SEQUENCE [LARGE SCALE GENOMIC DNA]</scope>
    <source>
        <strain evidence="2 3">SRS1_H2-8</strain>
    </source>
</reference>
<dbReference type="EMBL" id="LT795064">
    <property type="protein sequence ID" value="SJX64276.1"/>
    <property type="molecule type" value="Genomic_DNA"/>
</dbReference>
<feature type="compositionally biased region" description="Basic and acidic residues" evidence="1">
    <location>
        <begin position="1076"/>
        <end position="1087"/>
    </location>
</feature>
<sequence length="1466" mass="155654">MSASLHGHPFQLQSHARADHLYPSPATSSRAGPSTHRRSPKPSKSPSPATLSYDTASTSPAQPKSTHLGSELYDAIVQAADPKHPDHAAWHHRYGSLSNRSSRASVTSNAKRDKLAASSPATPSSHNSLEHADPFTRRKHTPRNAGYWDRTYRPPHDAEGSDADDPLSNEGRYTPVRASFERSVRSLHASSIASSSYRRRIRKLRDSPKPLVPPVPPPRITSSTNWQSTFGSPSLPELSTSSPRMQSGRPSASIATSDSHDQPHQKANAQRLFASPTASPPLRMAHPYASASDFEGPQKHDLKSLPSLPAVAQSHHQLQEAASHFKRDRLPLQTSASTNSIRSARVANDGPIIHAKSSLRLARQPSAIAPASSLPSLYNSAMQDTLAPYASNHSAVASKSMSKIRQLLGPETPELAGASFPSKTNSTGEAHDANTSQASAPATPPKDNARAQPLTSAFVTRNPRAAQQATPVRSSEEQSRNVDLDIFPLRRDDEFCANDFESSDELEAEDSSAATQLPPTTFQYTSSAATRSDRGPGVVRRSLDSIISPFRAGLLNGVSSGMGRTSAASASTTSLAAPAHQTIAEGRRSFSDSRFVRPFLPRTRNATLGRHARPLSKVLDRPDDELDEIPYPAGDQRDQSNPSGASMADSQAFRNSKGATMQDTVAAKISMREASADQSRPQESLPSMTSSRSLASTYSRSTSNLRYMPDGAKLQQRQRTKLGGLFTRVKGSMAPKGISQEFSPYAPSPSTSTLHQSPPGAALSLPTSPPTSVGAASAPTIPAKKAERPFRFRVKSLTSLSTSRSKDEIVHVPPVPAILANYVTPEMEATRSVWEESPRVPQSSSFASEKGSRTLDRLLRRKKVNEDTDVSIDSFVPLPPKLSHPHIAEEAAPRPSVSSARGFDVVESSSSAPNIAQTRTTIRKTLSPTLLSDSSHPGIEATFADAEVISVGHGKASGSNGQGRSGESSQLLPREHGAVEESSEVGDDQQSFRSPLGRFIRHNSAADRLSRVEELSERLSYIADVNEPSGIRTLASMPPSLSKGPSPRSFGEHRWARRNIGGIQHGQASPSALDLADTKDSRARKGSLDILRPGNKRGGATALDSPASMSSSALTSPAAPKFASTPKSPAASSWSEQRAPSWRSTGLNASRGRTSFSQDRDRAPVASPISPALPPSRGVGQAIKRLGIKGKSSKGIGPTDLIVLNFDDDGDQAEIIADTSSRPSMSAEPRGSFGGGARPSFSSTARSPFVSSRPSFDTTARNGLTASDSASKLSDFETSGLIPSPVDPSFGSSKEVIKQVSNDPSRGAASLNRIHTDGDARSGGSQVAGLGIGSVQWSEAMPPHKGEGVDMPGSASDGTFTTRGVHTPDKGSLSHSYSSQLPTRTDSTGATSPTADRASMDAGSQPAAPLRSAELLAFEDMLGRFPQQQKVLLQDISARVAQTPLVGAGGSSSRENVSSFPPFATS</sequence>
<feature type="region of interest" description="Disordered" evidence="1">
    <location>
        <begin position="736"/>
        <end position="788"/>
    </location>
</feature>
<feature type="compositionally biased region" description="Pro residues" evidence="1">
    <location>
        <begin position="210"/>
        <end position="219"/>
    </location>
</feature>
<feature type="region of interest" description="Disordered" evidence="1">
    <location>
        <begin position="953"/>
        <end position="996"/>
    </location>
</feature>
<feature type="compositionally biased region" description="Polar residues" evidence="1">
    <location>
        <begin position="421"/>
        <end position="440"/>
    </location>
</feature>
<feature type="region of interest" description="Disordered" evidence="1">
    <location>
        <begin position="1"/>
        <end position="268"/>
    </location>
</feature>
<feature type="compositionally biased region" description="Polar residues" evidence="1">
    <location>
        <begin position="244"/>
        <end position="257"/>
    </location>
</feature>
<protein>
    <submittedName>
        <fullName evidence="2">Uncharacterized protein</fullName>
    </submittedName>
</protein>
<feature type="region of interest" description="Disordered" evidence="1">
    <location>
        <begin position="607"/>
        <end position="705"/>
    </location>
</feature>
<feature type="region of interest" description="Disordered" evidence="1">
    <location>
        <begin position="1214"/>
        <end position="1408"/>
    </location>
</feature>
<feature type="compositionally biased region" description="Polar residues" evidence="1">
    <location>
        <begin position="49"/>
        <end position="68"/>
    </location>
</feature>